<dbReference type="AlphaFoldDB" id="A0A0E9R7K4"/>
<organism evidence="1">
    <name type="scientific">Anguilla anguilla</name>
    <name type="common">European freshwater eel</name>
    <name type="synonym">Muraena anguilla</name>
    <dbReference type="NCBI Taxonomy" id="7936"/>
    <lineage>
        <taxon>Eukaryota</taxon>
        <taxon>Metazoa</taxon>
        <taxon>Chordata</taxon>
        <taxon>Craniata</taxon>
        <taxon>Vertebrata</taxon>
        <taxon>Euteleostomi</taxon>
        <taxon>Actinopterygii</taxon>
        <taxon>Neopterygii</taxon>
        <taxon>Teleostei</taxon>
        <taxon>Anguilliformes</taxon>
        <taxon>Anguillidae</taxon>
        <taxon>Anguilla</taxon>
    </lineage>
</organism>
<name>A0A0E9R7K4_ANGAN</name>
<reference evidence="1" key="2">
    <citation type="journal article" date="2015" name="Fish Shellfish Immunol.">
        <title>Early steps in the European eel (Anguilla anguilla)-Vibrio vulnificus interaction in the gills: Role of the RtxA13 toxin.</title>
        <authorList>
            <person name="Callol A."/>
            <person name="Pajuelo D."/>
            <person name="Ebbesson L."/>
            <person name="Teles M."/>
            <person name="MacKenzie S."/>
            <person name="Amaro C."/>
        </authorList>
    </citation>
    <scope>NUCLEOTIDE SEQUENCE</scope>
</reference>
<evidence type="ECO:0000313" key="1">
    <source>
        <dbReference type="EMBL" id="JAH25146.1"/>
    </source>
</evidence>
<accession>A0A0E9R7K4</accession>
<protein>
    <submittedName>
        <fullName evidence="1">Uncharacterized protein</fullName>
    </submittedName>
</protein>
<dbReference type="EMBL" id="GBXM01083431">
    <property type="protein sequence ID" value="JAH25146.1"/>
    <property type="molecule type" value="Transcribed_RNA"/>
</dbReference>
<reference evidence="1" key="1">
    <citation type="submission" date="2014-11" db="EMBL/GenBank/DDBJ databases">
        <authorList>
            <person name="Amaro Gonzalez C."/>
        </authorList>
    </citation>
    <scope>NUCLEOTIDE SEQUENCE</scope>
</reference>
<proteinExistence type="predicted"/>
<sequence length="21" mass="2487">MLDFVWSAAWLKRKVKGSHKV</sequence>